<dbReference type="STRING" id="639283.Snov_2770"/>
<reference evidence="3 4" key="1">
    <citation type="journal article" date="2012" name="Stand. Genomic Sci.">
        <title>Complete genome sequence of the facultatively chemolithoautotrophic and methylotrophic alpha Proteobacterium Starkeya novella type strain (ATCC 8093(T)).</title>
        <authorList>
            <person name="Kappler U."/>
            <person name="Davenport K."/>
            <person name="Beatson S."/>
            <person name="Lucas S."/>
            <person name="Lapidus A."/>
            <person name="Copeland A."/>
            <person name="Berry K.W."/>
            <person name="Glavina Del Rio T."/>
            <person name="Hammon N."/>
            <person name="Dalin E."/>
            <person name="Tice H."/>
            <person name="Pitluck S."/>
            <person name="Richardson P."/>
            <person name="Bruce D."/>
            <person name="Goodwin L.A."/>
            <person name="Han C."/>
            <person name="Tapia R."/>
            <person name="Detter J.C."/>
            <person name="Chang Y.J."/>
            <person name="Jeffries C.D."/>
            <person name="Land M."/>
            <person name="Hauser L."/>
            <person name="Kyrpides N.C."/>
            <person name="Goker M."/>
            <person name="Ivanova N."/>
            <person name="Klenk H.P."/>
            <person name="Woyke T."/>
        </authorList>
    </citation>
    <scope>NUCLEOTIDE SEQUENCE [LARGE SCALE GENOMIC DNA]</scope>
    <source>
        <strain evidence="4">ATCC 8093 / DSM 506 / JCM 20403 / CCM 1077 / IAM 12100 / NBRC 12443 / NCIMB 10456</strain>
    </source>
</reference>
<feature type="domain" description="Methylmalonyl-CoA mutase alpha/beta chain catalytic" evidence="2">
    <location>
        <begin position="48"/>
        <end position="560"/>
    </location>
</feature>
<protein>
    <submittedName>
        <fullName evidence="3">Methylmalonyl-CoA mutase, large subunit</fullName>
        <ecNumber evidence="3">5.4.99.2</ecNumber>
    </submittedName>
</protein>
<dbReference type="GO" id="GO:0031419">
    <property type="term" value="F:cobalamin binding"/>
    <property type="evidence" value="ECO:0007669"/>
    <property type="project" value="InterPro"/>
</dbReference>
<dbReference type="HOGENOM" id="CLU_009523_5_1_5"/>
<dbReference type="KEGG" id="sno:Snov_2770"/>
<dbReference type="PANTHER" id="PTHR48101">
    <property type="entry name" value="METHYLMALONYL-COA MUTASE, MITOCHONDRIAL-RELATED"/>
    <property type="match status" value="1"/>
</dbReference>
<dbReference type="RefSeq" id="WP_013167562.1">
    <property type="nucleotide sequence ID" value="NC_014217.1"/>
</dbReference>
<dbReference type="EMBL" id="CP002026">
    <property type="protein sequence ID" value="ADH90058.1"/>
    <property type="molecule type" value="Genomic_DNA"/>
</dbReference>
<dbReference type="Pfam" id="PF01642">
    <property type="entry name" value="MM_CoA_mutase"/>
    <property type="match status" value="1"/>
</dbReference>
<organism evidence="3 4">
    <name type="scientific">Ancylobacter novellus (strain ATCC 8093 / DSM 506 / JCM 20403 / CCM 1077 / IAM 12100 / NBRC 12443 / NCIMB 10456)</name>
    <name type="common">Starkeya novella</name>
    <dbReference type="NCBI Taxonomy" id="639283"/>
    <lineage>
        <taxon>Bacteria</taxon>
        <taxon>Pseudomonadati</taxon>
        <taxon>Pseudomonadota</taxon>
        <taxon>Alphaproteobacteria</taxon>
        <taxon>Hyphomicrobiales</taxon>
        <taxon>Xanthobacteraceae</taxon>
        <taxon>Ancylobacter</taxon>
    </lineage>
</organism>
<evidence type="ECO:0000259" key="2">
    <source>
        <dbReference type="Pfam" id="PF01642"/>
    </source>
</evidence>
<evidence type="ECO:0000313" key="3">
    <source>
        <dbReference type="EMBL" id="ADH90058.1"/>
    </source>
</evidence>
<dbReference type="GO" id="GO:0004494">
    <property type="term" value="F:methylmalonyl-CoA mutase activity"/>
    <property type="evidence" value="ECO:0007669"/>
    <property type="project" value="UniProtKB-EC"/>
</dbReference>
<evidence type="ECO:0000313" key="4">
    <source>
        <dbReference type="Proteomes" id="UP000006633"/>
    </source>
</evidence>
<keyword evidence="4" id="KW-1185">Reference proteome</keyword>
<proteinExistence type="predicted"/>
<dbReference type="InterPro" id="IPR006099">
    <property type="entry name" value="MeMalonylCoA_mutase_a/b_cat"/>
</dbReference>
<evidence type="ECO:0000256" key="1">
    <source>
        <dbReference type="ARBA" id="ARBA00023235"/>
    </source>
</evidence>
<dbReference type="EC" id="5.4.99.2" evidence="3"/>
<dbReference type="eggNOG" id="COG1884">
    <property type="taxonomic scope" value="Bacteria"/>
</dbReference>
<dbReference type="OrthoDB" id="9762378at2"/>
<dbReference type="NCBIfam" id="TIGR00641">
    <property type="entry name" value="acid_CoA_mut_N"/>
    <property type="match status" value="1"/>
</dbReference>
<name>D7A5U3_ANCN5</name>
<dbReference type="InterPro" id="IPR006098">
    <property type="entry name" value="MMCoA_mutase_a_cat"/>
</dbReference>
<dbReference type="CDD" id="cd03680">
    <property type="entry name" value="MM_CoA_mutase_ICM_like"/>
    <property type="match status" value="1"/>
</dbReference>
<sequence length="568" mass="64308">MNETITARPISQKTIGELRAEERDWEANEVAQFLRKQAERRSDFFTLGDVPVKRTYTAADLADTPVEDIGLPGRYPFTRGPYPTMYRSRTWTMRQIAGFGTGEDTNKRFKYLIAQGQTGISTDFDMPTLMGYDSDHPMSEGEVGREGVAIDTLADMEALFDGIDLEKISVSMTINPSAWILLAMYIVLAEKRGYDLNKLSGTIQADILKEYMAQKEYVFPIEPSVRIVRDCITYCARNMKRYNPINISGYHISEAGSSPLHEAAFTLANLIVYVEEVLKTGMQVDEFAPRLAFFFVCQADFFEEIAKFRALRRCYAKIMKERFGAQNPESMRLRFHCQTAAASLTKPQYMVNVVRTAMQALAAALGGTQSLHTNGYDEAFAIPTEDAMRMALRTQQVIAEETNVTQVVDPLGGSYYVESLTTEYEKRIFDILEEVEERGGTLKLIQEGWFQRHIADFAYETALRKQSGEKPVIGVNCFVDDTPDPVIHTHPYDQTTAARQIARTQRVRRERDAVKFDLLLQQLVETARDPSQNIMPITIELVRAGATMGDIIETLKGVWGTYRETPVF</sequence>
<dbReference type="AlphaFoldDB" id="D7A5U3"/>
<dbReference type="Proteomes" id="UP000006633">
    <property type="component" value="Chromosome"/>
</dbReference>
<accession>D7A5U3</accession>
<gene>
    <name evidence="3" type="ordered locus">Snov_2770</name>
</gene>
<dbReference type="PANTHER" id="PTHR48101:SF1">
    <property type="entry name" value="METHYLMALONYL-COA MUTASE, LARGE SUBUNIT"/>
    <property type="match status" value="1"/>
</dbReference>
<dbReference type="Gene3D" id="3.20.20.240">
    <property type="entry name" value="Methylmalonyl-CoA mutase"/>
    <property type="match status" value="1"/>
</dbReference>
<dbReference type="SUPFAM" id="SSF51703">
    <property type="entry name" value="Cobalamin (vitamin B12)-dependent enzymes"/>
    <property type="match status" value="1"/>
</dbReference>
<dbReference type="InterPro" id="IPR016176">
    <property type="entry name" value="Cbl-dep_enz_cat"/>
</dbReference>
<keyword evidence="1 3" id="KW-0413">Isomerase</keyword>